<dbReference type="EMBL" id="RXOF01000001">
    <property type="protein sequence ID" value="RTQ53272.1"/>
    <property type="molecule type" value="Genomic_DNA"/>
</dbReference>
<name>A0A3S0K8C8_9BACT</name>
<sequence length="216" mass="23912">MSPFEVELSKIVKEFKKMSALMSDDSREVVETYDIIALQVRCIAAVERAAGRQSLHFARVSAPRPDRYTDWGQLELQVGVVMALLHDIKSGFMKAFAELVHSSMFSDFLEMASHLLDAGYKDAAAVIAGSTLEAHLRQLCVKSSIPPDINGRPKKADAMNSDLASAGTITKLDQKSVTAWLGLRNDAAHANYNVYDEPRVRLMIDGIRHFITVYPA</sequence>
<evidence type="ECO:0000313" key="1">
    <source>
        <dbReference type="EMBL" id="RTQ53272.1"/>
    </source>
</evidence>
<organism evidence="1 2">
    <name type="scientific">Hymenobacter gummosus</name>
    <dbReference type="NCBI Taxonomy" id="1776032"/>
    <lineage>
        <taxon>Bacteria</taxon>
        <taxon>Pseudomonadati</taxon>
        <taxon>Bacteroidota</taxon>
        <taxon>Cytophagia</taxon>
        <taxon>Cytophagales</taxon>
        <taxon>Hymenobacteraceae</taxon>
        <taxon>Hymenobacter</taxon>
    </lineage>
</organism>
<reference evidence="1 2" key="1">
    <citation type="submission" date="2018-12" db="EMBL/GenBank/DDBJ databases">
        <title>Hymenobacter gummosus sp. nov., isolated from a spring.</title>
        <authorList>
            <person name="Nie L."/>
        </authorList>
    </citation>
    <scope>NUCLEOTIDE SEQUENCE [LARGE SCALE GENOMIC DNA]</scope>
    <source>
        <strain evidence="1 2">KCTC 52166</strain>
    </source>
</reference>
<gene>
    <name evidence="1" type="ORF">EJV47_00605</name>
</gene>
<protein>
    <recommendedName>
        <fullName evidence="3">DUF4145 domain-containing protein</fullName>
    </recommendedName>
</protein>
<accession>A0A3S0K8C8</accession>
<comment type="caution">
    <text evidence="1">The sequence shown here is derived from an EMBL/GenBank/DDBJ whole genome shotgun (WGS) entry which is preliminary data.</text>
</comment>
<evidence type="ECO:0008006" key="3">
    <source>
        <dbReference type="Google" id="ProtNLM"/>
    </source>
</evidence>
<evidence type="ECO:0000313" key="2">
    <source>
        <dbReference type="Proteomes" id="UP000282184"/>
    </source>
</evidence>
<dbReference type="Proteomes" id="UP000282184">
    <property type="component" value="Unassembled WGS sequence"/>
</dbReference>
<proteinExistence type="predicted"/>
<dbReference type="AlphaFoldDB" id="A0A3S0K8C8"/>
<dbReference type="OrthoDB" id="1435962at2"/>
<dbReference type="RefSeq" id="WP_126691198.1">
    <property type="nucleotide sequence ID" value="NZ_RXOF01000001.1"/>
</dbReference>
<keyword evidence="2" id="KW-1185">Reference proteome</keyword>